<dbReference type="AlphaFoldDB" id="A0A0N4Y458"/>
<accession>A0A0N4Y458</accession>
<reference evidence="5" key="1">
    <citation type="submission" date="2017-02" db="UniProtKB">
        <authorList>
            <consortium name="WormBaseParasite"/>
        </authorList>
    </citation>
    <scope>IDENTIFICATION</scope>
</reference>
<reference evidence="3 4" key="2">
    <citation type="submission" date="2018-11" db="EMBL/GenBank/DDBJ databases">
        <authorList>
            <consortium name="Pathogen Informatics"/>
        </authorList>
    </citation>
    <scope>NUCLEOTIDE SEQUENCE [LARGE SCALE GENOMIC DNA]</scope>
</reference>
<keyword evidence="1" id="KW-0217">Developmental protein</keyword>
<dbReference type="OrthoDB" id="5802408at2759"/>
<dbReference type="WBParaSite" id="NBR_0001065401-mRNA-1">
    <property type="protein sequence ID" value="NBR_0001065401-mRNA-1"/>
    <property type="gene ID" value="NBR_0001065401"/>
</dbReference>
<dbReference type="EMBL" id="UYSL01020360">
    <property type="protein sequence ID" value="VDL74244.1"/>
    <property type="molecule type" value="Genomic_DNA"/>
</dbReference>
<dbReference type="Proteomes" id="UP000271162">
    <property type="component" value="Unassembled WGS sequence"/>
</dbReference>
<dbReference type="InterPro" id="IPR052140">
    <property type="entry name" value="Dev_Signal_Hedgehog-like"/>
</dbReference>
<dbReference type="OMA" id="PLYVQCC"/>
<evidence type="ECO:0000313" key="4">
    <source>
        <dbReference type="Proteomes" id="UP000271162"/>
    </source>
</evidence>
<sequence>MILRSILIATSLSVTLAEFCGNNRIPFGIEVHKDGHLALLCSRPNCHEKRYAECPERALSTSCSSNTSWVGGLQRTIDNHSFNFRLFLMCCEYPLMAQYGQLMFTNVVVRRGEFFEAEEKYDKNDEDVVHFDLISNLQKGMDDRGEYYSLTIHRYYCGQIPDSPPEWYLKKNWPFWPEMTTV</sequence>
<name>A0A0N4Y458_NIPBR</name>
<organism evidence="5">
    <name type="scientific">Nippostrongylus brasiliensis</name>
    <name type="common">Rat hookworm</name>
    <dbReference type="NCBI Taxonomy" id="27835"/>
    <lineage>
        <taxon>Eukaryota</taxon>
        <taxon>Metazoa</taxon>
        <taxon>Ecdysozoa</taxon>
        <taxon>Nematoda</taxon>
        <taxon>Chromadorea</taxon>
        <taxon>Rhabditida</taxon>
        <taxon>Rhabditina</taxon>
        <taxon>Rhabditomorpha</taxon>
        <taxon>Strongyloidea</taxon>
        <taxon>Heligmosomidae</taxon>
        <taxon>Nippostrongylus</taxon>
    </lineage>
</organism>
<evidence type="ECO:0000313" key="5">
    <source>
        <dbReference type="WBParaSite" id="NBR_0001065401-mRNA-1"/>
    </source>
</evidence>
<keyword evidence="2" id="KW-0732">Signal</keyword>
<feature type="chain" id="PRO_5043125211" evidence="2">
    <location>
        <begin position="18"/>
        <end position="182"/>
    </location>
</feature>
<keyword evidence="4" id="KW-1185">Reference proteome</keyword>
<evidence type="ECO:0000256" key="1">
    <source>
        <dbReference type="ARBA" id="ARBA00022473"/>
    </source>
</evidence>
<proteinExistence type="predicted"/>
<dbReference type="STRING" id="27835.A0A0N4Y458"/>
<gene>
    <name evidence="3" type="ORF">NBR_LOCUS10655</name>
</gene>
<evidence type="ECO:0000256" key="2">
    <source>
        <dbReference type="SAM" id="SignalP"/>
    </source>
</evidence>
<dbReference type="PANTHER" id="PTHR46706:SF12">
    <property type="entry name" value="PROTEIN QUA-1-RELATED"/>
    <property type="match status" value="1"/>
</dbReference>
<protein>
    <submittedName>
        <fullName evidence="3 5">Uncharacterized protein</fullName>
    </submittedName>
</protein>
<dbReference type="PANTHER" id="PTHR46706">
    <property type="entry name" value="PROTEIN QUA-1-RELATED"/>
    <property type="match status" value="1"/>
</dbReference>
<evidence type="ECO:0000313" key="3">
    <source>
        <dbReference type="EMBL" id="VDL74244.1"/>
    </source>
</evidence>
<feature type="signal peptide" evidence="2">
    <location>
        <begin position="1"/>
        <end position="17"/>
    </location>
</feature>